<proteinExistence type="predicted"/>
<accession>A0A8X6T490</accession>
<dbReference type="AlphaFoldDB" id="A0A8X6T490"/>
<name>A0A8X6T490_NEPPI</name>
<protein>
    <submittedName>
        <fullName evidence="1">Uncharacterized protein</fullName>
    </submittedName>
</protein>
<dbReference type="EMBL" id="BMAW01001818">
    <property type="protein sequence ID" value="GFS75782.1"/>
    <property type="molecule type" value="Genomic_DNA"/>
</dbReference>
<feature type="non-terminal residue" evidence="1">
    <location>
        <position position="1"/>
    </location>
</feature>
<keyword evidence="2" id="KW-1185">Reference proteome</keyword>
<organism evidence="1 2">
    <name type="scientific">Nephila pilipes</name>
    <name type="common">Giant wood spider</name>
    <name type="synonym">Nephila maculata</name>
    <dbReference type="NCBI Taxonomy" id="299642"/>
    <lineage>
        <taxon>Eukaryota</taxon>
        <taxon>Metazoa</taxon>
        <taxon>Ecdysozoa</taxon>
        <taxon>Arthropoda</taxon>
        <taxon>Chelicerata</taxon>
        <taxon>Arachnida</taxon>
        <taxon>Araneae</taxon>
        <taxon>Araneomorphae</taxon>
        <taxon>Entelegynae</taxon>
        <taxon>Araneoidea</taxon>
        <taxon>Nephilidae</taxon>
        <taxon>Nephila</taxon>
    </lineage>
</organism>
<dbReference type="Proteomes" id="UP000887013">
    <property type="component" value="Unassembled WGS sequence"/>
</dbReference>
<comment type="caution">
    <text evidence="1">The sequence shown here is derived from an EMBL/GenBank/DDBJ whole genome shotgun (WGS) entry which is preliminary data.</text>
</comment>
<reference evidence="1" key="1">
    <citation type="submission" date="2020-08" db="EMBL/GenBank/DDBJ databases">
        <title>Multicomponent nature underlies the extraordinary mechanical properties of spider dragline silk.</title>
        <authorList>
            <person name="Kono N."/>
            <person name="Nakamura H."/>
            <person name="Mori M."/>
            <person name="Yoshida Y."/>
            <person name="Ohtoshi R."/>
            <person name="Malay A.D."/>
            <person name="Moran D.A.P."/>
            <person name="Tomita M."/>
            <person name="Numata K."/>
            <person name="Arakawa K."/>
        </authorList>
    </citation>
    <scope>NUCLEOTIDE SEQUENCE</scope>
</reference>
<evidence type="ECO:0000313" key="2">
    <source>
        <dbReference type="Proteomes" id="UP000887013"/>
    </source>
</evidence>
<sequence length="76" mass="7899">GIIDHVGVAFGTALRRDGHGCSYVSACVQIACQKFLAKGQRPPAEPNGQQRTAAKCGSSENAFLSVEGFAYALSLA</sequence>
<gene>
    <name evidence="1" type="ORF">NPIL_190411</name>
</gene>
<evidence type="ECO:0000313" key="1">
    <source>
        <dbReference type="EMBL" id="GFS75782.1"/>
    </source>
</evidence>